<protein>
    <submittedName>
        <fullName evidence="2">Peptidoglycan-binding protein</fullName>
    </submittedName>
</protein>
<gene>
    <name evidence="2" type="ORF">G5V65_03775</name>
</gene>
<dbReference type="RefSeq" id="WP_165047188.1">
    <property type="nucleotide sequence ID" value="NZ_JAALFE010000002.1"/>
</dbReference>
<evidence type="ECO:0000259" key="1">
    <source>
        <dbReference type="Pfam" id="PF01471"/>
    </source>
</evidence>
<evidence type="ECO:0000313" key="3">
    <source>
        <dbReference type="Proteomes" id="UP000474758"/>
    </source>
</evidence>
<organism evidence="2 3">
    <name type="scientific">Paragemmobacter kunshanensis</name>
    <dbReference type="NCBI Taxonomy" id="2583234"/>
    <lineage>
        <taxon>Bacteria</taxon>
        <taxon>Pseudomonadati</taxon>
        <taxon>Pseudomonadota</taxon>
        <taxon>Alphaproteobacteria</taxon>
        <taxon>Rhodobacterales</taxon>
        <taxon>Paracoccaceae</taxon>
        <taxon>Paragemmobacter</taxon>
    </lineage>
</organism>
<sequence>MEGPGSPILIMVGWPADHRHLIHFFCEVDMKRSRIYRQIVATSVVMAMANPVLADGGDLVGGLIGGMIGAAIINGQQQQRNTQKVRRAAPAMTAEERARNVEVQTALNHFAFPVGRPDGVLGRRSRAAIGEYQALLAFPPTGDLTEMERQILVTAYQRALIGGPQVTKVVSTSPVGLRGLLLAQRDEMLGMGQGMMAQSDYGGMPPEIAEAVDEIARNSGIEGAQLVQRAGFVQLADMNGDGRSDYLLDTSVTGSGFWCSGQDCAVRVFVSTPDGYRRNDFQLAQPTPASFDCSGAVCRIDEQTQLAAQPMAPAETAPAPDAGTVMAAAPQPEAGAAAPLPSFAAAIAPPVASFAAHCAAVAQATAGHGGMVQTVAAMNDPAQALGEQFCQVAAAAREDGAALMAQVQGFTPEQIAAQCEGFAAALTDKLPMTEANARDSALAEMQTWLASAGMPQDQLVGTARICLSVGYGADDAGMALTSALVLAGTGNMVYAEIVGHHLASGVGIGRNPERALEWFEGAVAAQRAGQMPVFVKDQADRMTLIERAAAAVAGKASAPPLLPLVAPATVPASASTTP</sequence>
<accession>A0A6M1TXM9</accession>
<feature type="domain" description="Peptidoglycan binding-like" evidence="1">
    <location>
        <begin position="102"/>
        <end position="146"/>
    </location>
</feature>
<comment type="caution">
    <text evidence="2">The sequence shown here is derived from an EMBL/GenBank/DDBJ whole genome shotgun (WGS) entry which is preliminary data.</text>
</comment>
<dbReference type="InterPro" id="IPR036365">
    <property type="entry name" value="PGBD-like_sf"/>
</dbReference>
<keyword evidence="3" id="KW-1185">Reference proteome</keyword>
<evidence type="ECO:0000313" key="2">
    <source>
        <dbReference type="EMBL" id="NGQ90004.1"/>
    </source>
</evidence>
<dbReference type="SUPFAM" id="SSF47090">
    <property type="entry name" value="PGBD-like"/>
    <property type="match status" value="1"/>
</dbReference>
<dbReference type="InterPro" id="IPR002477">
    <property type="entry name" value="Peptidoglycan-bd-like"/>
</dbReference>
<proteinExistence type="predicted"/>
<reference evidence="2 3" key="1">
    <citation type="submission" date="2020-02" db="EMBL/GenBank/DDBJ databases">
        <title>Rhodobacter translucens sp. nov., a novel bacterium isolated from activated sludge.</title>
        <authorList>
            <person name="Liu J."/>
        </authorList>
    </citation>
    <scope>NUCLEOTIDE SEQUENCE [LARGE SCALE GENOMIC DNA]</scope>
    <source>
        <strain evidence="2 3">HX-7-19</strain>
    </source>
</reference>
<dbReference type="AlphaFoldDB" id="A0A6M1TXM9"/>
<name>A0A6M1TXM9_9RHOB</name>
<dbReference type="Pfam" id="PF01471">
    <property type="entry name" value="PG_binding_1"/>
    <property type="match status" value="1"/>
</dbReference>
<dbReference type="EMBL" id="JAALFE010000002">
    <property type="protein sequence ID" value="NGQ90004.1"/>
    <property type="molecule type" value="Genomic_DNA"/>
</dbReference>
<dbReference type="Proteomes" id="UP000474758">
    <property type="component" value="Unassembled WGS sequence"/>
</dbReference>